<dbReference type="PROSITE" id="PS51084">
    <property type="entry name" value="HIT_2"/>
    <property type="match status" value="1"/>
</dbReference>
<dbReference type="CDD" id="cd15873">
    <property type="entry name" value="R-SNARE_STXBP5_6"/>
    <property type="match status" value="1"/>
</dbReference>
<accession>A0A2P5YJ65</accession>
<dbReference type="SUPFAM" id="SSF82171">
    <property type="entry name" value="DPP6 N-terminal domain-like"/>
    <property type="match status" value="1"/>
</dbReference>
<dbReference type="Gene3D" id="3.30.428.10">
    <property type="entry name" value="HIT-like"/>
    <property type="match status" value="1"/>
</dbReference>
<dbReference type="GO" id="GO:0005886">
    <property type="term" value="C:plasma membrane"/>
    <property type="evidence" value="ECO:0007669"/>
    <property type="project" value="TreeGrafter"/>
</dbReference>
<evidence type="ECO:0008006" key="10">
    <source>
        <dbReference type="Google" id="ProtNLM"/>
    </source>
</evidence>
<dbReference type="GO" id="GO:0005737">
    <property type="term" value="C:cytoplasm"/>
    <property type="evidence" value="ECO:0007669"/>
    <property type="project" value="UniProtKB-SubCell"/>
</dbReference>
<evidence type="ECO:0000259" key="7">
    <source>
        <dbReference type="PROSITE" id="PS51084"/>
    </source>
</evidence>
<protein>
    <recommendedName>
        <fullName evidence="10">V-SNARE coiled-coil homology domain-containing protein</fullName>
    </recommendedName>
</protein>
<gene>
    <name evidence="8" type="ORF">GOBAR_AA04926</name>
</gene>
<dbReference type="SUPFAM" id="SSF50978">
    <property type="entry name" value="WD40 repeat-like"/>
    <property type="match status" value="1"/>
</dbReference>
<dbReference type="GO" id="GO:0005096">
    <property type="term" value="F:GTPase activator activity"/>
    <property type="evidence" value="ECO:0007669"/>
    <property type="project" value="TreeGrafter"/>
</dbReference>
<dbReference type="InterPro" id="IPR042855">
    <property type="entry name" value="V_SNARE_CC"/>
</dbReference>
<dbReference type="InterPro" id="IPR001310">
    <property type="entry name" value="Histidine_triad_HIT"/>
</dbReference>
<sequence length="1267" mass="139066">MGLDLGFPKVEIEGDALKVVKKLHANGNYAMTGRIVAIVRASPRLSSFPTSIDFLTPNHSRRYLCRVSPTHDEEAEAKAAAINADSGAPTIFDKIIAKEIPSTIVYEDDKVLAFKDISPQAPVHVLVIPKFRDRLTQLGKGEKDWTRRIGNDRHLICIEDPFVVSHDLGRVVEKFSIKVLKEEFERAVDKNDSGGSLMSANLNPRMTVHYGIPATASILACDLIQRLVAVGTLDGRIKVIGGEYVEALLVSPKHIPFKNLEFLQNQGFLVSVSNENEIQVWDLGQWQIASSIKWESNITAFKAIHGTSYMYLGDEHGMVYVLKYDADQRKLTNLPYYVPTNVIAEEAGISSPHPSVVGVLPQPCSQGNRVLIAYVNGLIVIWDVSDDKVVLVRGNKDLQLQGETASGSPENKNLEVSDCVSESDKVEKEISSLCWASNDGSILAVGYVDGDIMFWALPTATSKNNQQASKSHKNVVKLQLSSGEKRLSVIVLHWSENQSHSARGCKIFFYGGDQIGSKETLTILDLERPSGIESLKCVSRVDITPNGSFADMVLFPTVGEMENGGSLLSVLTNPGQLHVYDDACLAAFKSQDEKKPCVSSGQYVMPIPIVAPCMTVSKLSLVDRDGEFSKALSKIVSTAKLKAPHTPIRSSKKWPLTGGIPSRLPEAADYEVERVYMAGYQDGSVRMWDATYPALSLIFVLGAEIYGKVPGIDIAVASAPVSALEICSFTQSVAIGKECGMVCLFKLTGTSNEMSLNIVTETEKKVLKLLAVHTLHQADGPQCMALFSLFSSPVAMLDVGTSSVLFITDSLSLSNCSVSSLAMIFFTDTNTLINNSKDSTSTSLNDGEKGLAFIMTRDAYLAVLDGRTGHMVSCQSIPQKKKSSAISMYILGKSFLLWIRKEGGNIVSSTVISESKNEPAHSSTDPEIAPVEPKSETAAQVAYLGQRSKHLLILLCFEDALYLHSLKSVIKGTCDSIREVNLKQCCWTSAIKIDDKECGLVLLCRTGIIEIRSLTKLEVMGQCSLMTILRWNFTANMEKMACSSNRGQIVLINGCEFAAVSILALENDFRIPDSLPCFHDTVLAAAFDATVKSEDTSPGILGGIFKGLIGGKQDRNMQIKEACRKDFPHLESIFSSPPFLKPSTASTDDKEVINLNIDDILIDEKITVFPKSETINNDEKKRERLFEGSSTDAKPTVRSVYEIRAKYRGPEDAAAAAARARDRLIERQEKLERINDRSQELQNEAENFASIAHQLARKMEKKKWWNI</sequence>
<reference evidence="8 9" key="1">
    <citation type="submission" date="2015-01" db="EMBL/GenBank/DDBJ databases">
        <title>Genome of allotetraploid Gossypium barbadense reveals genomic plasticity and fiber elongation in cotton evolution.</title>
        <authorList>
            <person name="Chen X."/>
            <person name="Liu X."/>
            <person name="Zhao B."/>
            <person name="Zheng H."/>
            <person name="Hu Y."/>
            <person name="Lu G."/>
            <person name="Yang C."/>
            <person name="Chen J."/>
            <person name="Shan C."/>
            <person name="Zhang L."/>
            <person name="Zhou Y."/>
            <person name="Wang L."/>
            <person name="Guo W."/>
            <person name="Bai Y."/>
            <person name="Ruan J."/>
            <person name="Shangguan X."/>
            <person name="Mao Y."/>
            <person name="Jiang J."/>
            <person name="Zhu Y."/>
            <person name="Lei J."/>
            <person name="Kang H."/>
            <person name="Chen S."/>
            <person name="He X."/>
            <person name="Wang R."/>
            <person name="Wang Y."/>
            <person name="Chen J."/>
            <person name="Wang L."/>
            <person name="Yu S."/>
            <person name="Wang B."/>
            <person name="Wei J."/>
            <person name="Song S."/>
            <person name="Lu X."/>
            <person name="Gao Z."/>
            <person name="Gu W."/>
            <person name="Deng X."/>
            <person name="Ma D."/>
            <person name="Wang S."/>
            <person name="Liang W."/>
            <person name="Fang L."/>
            <person name="Cai C."/>
            <person name="Zhu X."/>
            <person name="Zhou B."/>
            <person name="Zhang Y."/>
            <person name="Chen Z."/>
            <person name="Xu S."/>
            <person name="Zhu R."/>
            <person name="Wang S."/>
            <person name="Zhang T."/>
            <person name="Zhao G."/>
        </authorList>
    </citation>
    <scope>NUCLEOTIDE SEQUENCE [LARGE SCALE GENOMIC DNA]</scope>
    <source>
        <strain evidence="9">cv. Xinhai21</strain>
        <tissue evidence="8">Leaf</tissue>
    </source>
</reference>
<dbReference type="GO" id="GO:0006893">
    <property type="term" value="P:Golgi to plasma membrane transport"/>
    <property type="evidence" value="ECO:0007669"/>
    <property type="project" value="TreeGrafter"/>
</dbReference>
<keyword evidence="3 5" id="KW-0175">Coiled coil</keyword>
<dbReference type="InterPro" id="IPR036265">
    <property type="entry name" value="HIT-like_sf"/>
</dbReference>
<comment type="subcellular location">
    <subcellularLocation>
        <location evidence="1">Cytoplasm</location>
    </subcellularLocation>
</comment>
<evidence type="ECO:0000256" key="1">
    <source>
        <dbReference type="ARBA" id="ARBA00004496"/>
    </source>
</evidence>
<keyword evidence="2" id="KW-0963">Cytoplasm</keyword>
<evidence type="ECO:0000313" key="9">
    <source>
        <dbReference type="Proteomes" id="UP000239757"/>
    </source>
</evidence>
<organism evidence="8 9">
    <name type="scientific">Gossypium barbadense</name>
    <name type="common">Sea Island cotton</name>
    <name type="synonym">Hibiscus barbadensis</name>
    <dbReference type="NCBI Taxonomy" id="3634"/>
    <lineage>
        <taxon>Eukaryota</taxon>
        <taxon>Viridiplantae</taxon>
        <taxon>Streptophyta</taxon>
        <taxon>Embryophyta</taxon>
        <taxon>Tracheophyta</taxon>
        <taxon>Spermatophyta</taxon>
        <taxon>Magnoliopsida</taxon>
        <taxon>eudicotyledons</taxon>
        <taxon>Gunneridae</taxon>
        <taxon>Pentapetalae</taxon>
        <taxon>rosids</taxon>
        <taxon>malvids</taxon>
        <taxon>Malvales</taxon>
        <taxon>Malvaceae</taxon>
        <taxon>Malvoideae</taxon>
        <taxon>Gossypium</taxon>
    </lineage>
</organism>
<dbReference type="SUPFAM" id="SSF54197">
    <property type="entry name" value="HIT-like"/>
    <property type="match status" value="1"/>
</dbReference>
<dbReference type="GO" id="GO:0045159">
    <property type="term" value="F:myosin II binding"/>
    <property type="evidence" value="ECO:0007669"/>
    <property type="project" value="TreeGrafter"/>
</dbReference>
<name>A0A2P5YJ65_GOSBA</name>
<dbReference type="Pfam" id="PF11969">
    <property type="entry name" value="DcpS_C"/>
    <property type="match status" value="1"/>
</dbReference>
<dbReference type="OrthoDB" id="19944at2759"/>
<dbReference type="GO" id="GO:0006887">
    <property type="term" value="P:exocytosis"/>
    <property type="evidence" value="ECO:0007669"/>
    <property type="project" value="TreeGrafter"/>
</dbReference>
<dbReference type="GO" id="GO:0047627">
    <property type="term" value="F:adenylylsulfatase activity"/>
    <property type="evidence" value="ECO:0007669"/>
    <property type="project" value="UniProtKB-ARBA"/>
</dbReference>
<dbReference type="PRINTS" id="PR00332">
    <property type="entry name" value="HISTRIAD"/>
</dbReference>
<evidence type="ECO:0000259" key="6">
    <source>
        <dbReference type="PROSITE" id="PS50892"/>
    </source>
</evidence>
<dbReference type="EMBL" id="KZ663124">
    <property type="protein sequence ID" value="PPS15649.1"/>
    <property type="molecule type" value="Genomic_DNA"/>
</dbReference>
<dbReference type="SUPFAM" id="SSF81631">
    <property type="entry name" value="PAP/OAS1 substrate-binding domain"/>
    <property type="match status" value="1"/>
</dbReference>
<comment type="caution">
    <text evidence="4">Lacks conserved residue(s) required for the propagation of feature annotation.</text>
</comment>
<dbReference type="PANTHER" id="PTHR10241">
    <property type="entry name" value="LETHAL 2 GIANT LARVAE PROTEIN"/>
    <property type="match status" value="1"/>
</dbReference>
<proteinExistence type="predicted"/>
<dbReference type="AlphaFoldDB" id="A0A2P5YJ65"/>
<dbReference type="InterPro" id="IPR015943">
    <property type="entry name" value="WD40/YVTN_repeat-like_dom_sf"/>
</dbReference>
<evidence type="ECO:0000256" key="4">
    <source>
        <dbReference type="PROSITE-ProRule" id="PRU00464"/>
    </source>
</evidence>
<dbReference type="InterPro" id="IPR036322">
    <property type="entry name" value="WD40_repeat_dom_sf"/>
</dbReference>
<dbReference type="PANTHER" id="PTHR10241:SF38">
    <property type="entry name" value="TRANSDUCIN FAMILY PROTEIN _ WD-40 REPEAT FAMILY PROTEIN"/>
    <property type="match status" value="1"/>
</dbReference>
<dbReference type="PROSITE" id="PS50892">
    <property type="entry name" value="V_SNARE"/>
    <property type="match status" value="1"/>
</dbReference>
<dbReference type="Proteomes" id="UP000239757">
    <property type="component" value="Unassembled WGS sequence"/>
</dbReference>
<dbReference type="Gene3D" id="2.130.10.10">
    <property type="entry name" value="YVTN repeat-like/Quinoprotein amine dehydrogenase"/>
    <property type="match status" value="2"/>
</dbReference>
<dbReference type="Pfam" id="PF00957">
    <property type="entry name" value="Synaptobrevin"/>
    <property type="match status" value="1"/>
</dbReference>
<dbReference type="GO" id="GO:0019905">
    <property type="term" value="F:syntaxin binding"/>
    <property type="evidence" value="ECO:0007669"/>
    <property type="project" value="TreeGrafter"/>
</dbReference>
<dbReference type="Gene3D" id="1.20.5.110">
    <property type="match status" value="1"/>
</dbReference>
<dbReference type="InterPro" id="IPR011146">
    <property type="entry name" value="HIT-like"/>
</dbReference>
<evidence type="ECO:0000256" key="3">
    <source>
        <dbReference type="PROSITE-ProRule" id="PRU00290"/>
    </source>
</evidence>
<dbReference type="SUPFAM" id="SSF58038">
    <property type="entry name" value="SNARE fusion complex"/>
    <property type="match status" value="1"/>
</dbReference>
<evidence type="ECO:0000256" key="2">
    <source>
        <dbReference type="ARBA" id="ARBA00022490"/>
    </source>
</evidence>
<feature type="domain" description="V-SNARE coiled-coil homology" evidence="6">
    <location>
        <begin position="1202"/>
        <end position="1266"/>
    </location>
</feature>
<feature type="domain" description="HIT" evidence="7">
    <location>
        <begin position="91"/>
        <end position="130"/>
    </location>
</feature>
<evidence type="ECO:0000313" key="8">
    <source>
        <dbReference type="EMBL" id="PPS15649.1"/>
    </source>
</evidence>
<evidence type="ECO:0000256" key="5">
    <source>
        <dbReference type="SAM" id="Coils"/>
    </source>
</evidence>
<feature type="coiled-coil region" evidence="5">
    <location>
        <begin position="1217"/>
        <end position="1251"/>
    </location>
</feature>